<reference evidence="9 10" key="1">
    <citation type="journal article" date="2015" name="Genome Biol.">
        <title>Comparative genomics of Steinernema reveals deeply conserved gene regulatory networks.</title>
        <authorList>
            <person name="Dillman A.R."/>
            <person name="Macchietto M."/>
            <person name="Porter C.F."/>
            <person name="Rogers A."/>
            <person name="Williams B."/>
            <person name="Antoshechkin I."/>
            <person name="Lee M.M."/>
            <person name="Goodwin Z."/>
            <person name="Lu X."/>
            <person name="Lewis E.E."/>
            <person name="Goodrich-Blair H."/>
            <person name="Stock S.P."/>
            <person name="Adams B.J."/>
            <person name="Sternberg P.W."/>
            <person name="Mortazavi A."/>
        </authorList>
    </citation>
    <scope>NUCLEOTIDE SEQUENCE [LARGE SCALE GENOMIC DNA]</scope>
    <source>
        <strain evidence="9 10">ALL</strain>
    </source>
</reference>
<dbReference type="InterPro" id="IPR036400">
    <property type="entry name" value="Cyt_B5-like_heme/steroid_sf"/>
</dbReference>
<dbReference type="GO" id="GO:0005783">
    <property type="term" value="C:endoplasmic reticulum"/>
    <property type="evidence" value="ECO:0007669"/>
    <property type="project" value="TreeGrafter"/>
</dbReference>
<evidence type="ECO:0000259" key="7">
    <source>
        <dbReference type="PROSITE" id="PS50255"/>
    </source>
</evidence>
<evidence type="ECO:0000256" key="3">
    <source>
        <dbReference type="ARBA" id="ARBA00022723"/>
    </source>
</evidence>
<evidence type="ECO:0000256" key="2">
    <source>
        <dbReference type="ARBA" id="ARBA00022617"/>
    </source>
</evidence>
<dbReference type="InterPro" id="IPR017927">
    <property type="entry name" value="FAD-bd_FR_type"/>
</dbReference>
<sequence>MLNVPSFSGSAGAGRSEYGRTKVALKPGKGLMDWVKLASTKLLSRKQPSVNHTELMKHNKVEDCWILLFDTVYDVTSYLDFHPGGVDELMRAGGTDATDLFNEYHMWVNYESMLKSCVVGPFRGDRTKLPKTKPAVVGKSGDANSLEHPTLEQMKISTRILPNSVLKLESRAWDTLLQENVCAHMQNREFSILLRPFGMKTLRLIWEDLPEAVASSEFTITVVDSSILVDFLDKPTITVFLTKAGQVHPDTSSRYYSCRVDIVEKLNYNSIILKVSLPSKLVMPVPTGHHVSIRMKKGVNVISRPYTPIACVNKSGLFELTFMIKIYKVGIFTPLFSNVTAGSLIEISDPIGRTDFDETLVNSNVAEVICFAAGTGITPMVRVTELRRSHPTGDKTSIWWFNRTEEDMWSENKFPITFEDFQHVLSEPTELWTGRKGRINAEIIKEAVVGKENFRIYICGPEGFTEETMKLLREAEVNMCLVHVFQG</sequence>
<dbReference type="STRING" id="34508.A0A4U5LTY4"/>
<dbReference type="SUPFAM" id="SSF63380">
    <property type="entry name" value="Riboflavin synthase domain-like"/>
    <property type="match status" value="1"/>
</dbReference>
<proteinExistence type="inferred from homology"/>
<dbReference type="Gene3D" id="3.10.120.10">
    <property type="entry name" value="Cytochrome b5-like heme/steroid binding domain"/>
    <property type="match status" value="1"/>
</dbReference>
<dbReference type="PROSITE" id="PS00191">
    <property type="entry name" value="CYTOCHROME_B5_1"/>
    <property type="match status" value="1"/>
</dbReference>
<dbReference type="PROSITE" id="PS51384">
    <property type="entry name" value="FAD_FR"/>
    <property type="match status" value="1"/>
</dbReference>
<protein>
    <submittedName>
        <fullName evidence="9">Uncharacterized protein</fullName>
    </submittedName>
</protein>
<dbReference type="GO" id="GO:0004128">
    <property type="term" value="F:cytochrome-b5 reductase activity, acting on NAD(P)H"/>
    <property type="evidence" value="ECO:0007669"/>
    <property type="project" value="TreeGrafter"/>
</dbReference>
<dbReference type="InterPro" id="IPR001199">
    <property type="entry name" value="Cyt_B5-like_heme/steroid-bd"/>
</dbReference>
<keyword evidence="3 6" id="KW-0479">Metal-binding</keyword>
<dbReference type="InterPro" id="IPR008333">
    <property type="entry name" value="Cbr1-like_FAD-bd_dom"/>
</dbReference>
<evidence type="ECO:0000256" key="4">
    <source>
        <dbReference type="ARBA" id="ARBA00023002"/>
    </source>
</evidence>
<dbReference type="Pfam" id="PF00970">
    <property type="entry name" value="FAD_binding_6"/>
    <property type="match status" value="1"/>
</dbReference>
<dbReference type="CDD" id="cd06183">
    <property type="entry name" value="cyt_b5_reduct_like"/>
    <property type="match status" value="1"/>
</dbReference>
<evidence type="ECO:0000256" key="6">
    <source>
        <dbReference type="RuleBase" id="RU362121"/>
    </source>
</evidence>
<dbReference type="InterPro" id="IPR039261">
    <property type="entry name" value="FNR_nucleotide-bd"/>
</dbReference>
<evidence type="ECO:0000313" key="10">
    <source>
        <dbReference type="Proteomes" id="UP000298663"/>
    </source>
</evidence>
<evidence type="ECO:0000256" key="5">
    <source>
        <dbReference type="ARBA" id="ARBA00023004"/>
    </source>
</evidence>
<comment type="similarity">
    <text evidence="1">Belongs to the flavoprotein pyridine nucleotide cytochrome reductase family.</text>
</comment>
<dbReference type="OrthoDB" id="432299at2759"/>
<evidence type="ECO:0000313" key="9">
    <source>
        <dbReference type="EMBL" id="TKR59542.1"/>
    </source>
</evidence>
<dbReference type="SUPFAM" id="SSF55856">
    <property type="entry name" value="Cytochrome b5-like heme/steroid binding domain"/>
    <property type="match status" value="1"/>
</dbReference>
<dbReference type="GO" id="GO:0020037">
    <property type="term" value="F:heme binding"/>
    <property type="evidence" value="ECO:0007669"/>
    <property type="project" value="UniProtKB-UniRule"/>
</dbReference>
<reference evidence="9 10" key="2">
    <citation type="journal article" date="2019" name="G3 (Bethesda)">
        <title>Hybrid Assembly of the Genome of the Entomopathogenic Nematode Steinernema carpocapsae Identifies the X-Chromosome.</title>
        <authorList>
            <person name="Serra L."/>
            <person name="Macchietto M."/>
            <person name="Macias-Munoz A."/>
            <person name="McGill C.J."/>
            <person name="Rodriguez I.M."/>
            <person name="Rodriguez B."/>
            <person name="Murad R."/>
            <person name="Mortazavi A."/>
        </authorList>
    </citation>
    <scope>NUCLEOTIDE SEQUENCE [LARGE SCALE GENOMIC DNA]</scope>
    <source>
        <strain evidence="9 10">ALL</strain>
    </source>
</reference>
<dbReference type="Gene3D" id="2.40.30.10">
    <property type="entry name" value="Translation factors"/>
    <property type="match status" value="1"/>
</dbReference>
<evidence type="ECO:0000259" key="8">
    <source>
        <dbReference type="PROSITE" id="PS51384"/>
    </source>
</evidence>
<name>A0A4U5LTY4_STECR</name>
<dbReference type="InterPro" id="IPR017938">
    <property type="entry name" value="Riboflavin_synthase-like_b-brl"/>
</dbReference>
<feature type="domain" description="Cytochrome b5 heme-binding" evidence="7">
    <location>
        <begin position="47"/>
        <end position="123"/>
    </location>
</feature>
<dbReference type="GO" id="GO:0046872">
    <property type="term" value="F:metal ion binding"/>
    <property type="evidence" value="ECO:0007669"/>
    <property type="project" value="UniProtKB-UniRule"/>
</dbReference>
<keyword evidence="5 6" id="KW-0408">Iron</keyword>
<dbReference type="Gene3D" id="3.40.50.80">
    <property type="entry name" value="Nucleotide-binding domain of ferredoxin-NADP reductase (FNR) module"/>
    <property type="match status" value="1"/>
</dbReference>
<dbReference type="FunFam" id="3.10.120.10:FF:000001">
    <property type="entry name" value="Cytochrome b5 reductase 4"/>
    <property type="match status" value="1"/>
</dbReference>
<accession>A0A4U5LTY4</accession>
<keyword evidence="4" id="KW-0560">Oxidoreductase</keyword>
<comment type="caution">
    <text evidence="9">The sequence shown here is derived from an EMBL/GenBank/DDBJ whole genome shotgun (WGS) entry which is preliminary data.</text>
</comment>
<gene>
    <name evidence="9" type="ORF">L596_029196</name>
</gene>
<dbReference type="InterPro" id="IPR051872">
    <property type="entry name" value="Cytochrome_b5/Flavoprotein_Rdt"/>
</dbReference>
<dbReference type="GO" id="GO:0006801">
    <property type="term" value="P:superoxide metabolic process"/>
    <property type="evidence" value="ECO:0007669"/>
    <property type="project" value="TreeGrafter"/>
</dbReference>
<dbReference type="InterPro" id="IPR018506">
    <property type="entry name" value="Cyt_B5_heme-BS"/>
</dbReference>
<comment type="similarity">
    <text evidence="6">Belongs to the cytochrome b5 family.</text>
</comment>
<dbReference type="Pfam" id="PF00175">
    <property type="entry name" value="NAD_binding_1"/>
    <property type="match status" value="1"/>
</dbReference>
<feature type="domain" description="FAD-binding FR-type" evidence="8">
    <location>
        <begin position="253"/>
        <end position="357"/>
    </location>
</feature>
<dbReference type="PANTHER" id="PTHR46237">
    <property type="entry name" value="CYTOCHROME B5 REDUCTASE 4 FAMILY MEMBER"/>
    <property type="match status" value="1"/>
</dbReference>
<keyword evidence="10" id="KW-1185">Reference proteome</keyword>
<dbReference type="PROSITE" id="PS50255">
    <property type="entry name" value="CYTOCHROME_B5_2"/>
    <property type="match status" value="1"/>
</dbReference>
<dbReference type="EMBL" id="AZBU02000012">
    <property type="protein sequence ID" value="TKR59542.1"/>
    <property type="molecule type" value="Genomic_DNA"/>
</dbReference>
<dbReference type="PRINTS" id="PR00406">
    <property type="entry name" value="CYTB5RDTASE"/>
</dbReference>
<organism evidence="9 10">
    <name type="scientific">Steinernema carpocapsae</name>
    <name type="common">Entomopathogenic nematode</name>
    <dbReference type="NCBI Taxonomy" id="34508"/>
    <lineage>
        <taxon>Eukaryota</taxon>
        <taxon>Metazoa</taxon>
        <taxon>Ecdysozoa</taxon>
        <taxon>Nematoda</taxon>
        <taxon>Chromadorea</taxon>
        <taxon>Rhabditida</taxon>
        <taxon>Tylenchina</taxon>
        <taxon>Panagrolaimomorpha</taxon>
        <taxon>Strongyloidoidea</taxon>
        <taxon>Steinernematidae</taxon>
        <taxon>Steinernema</taxon>
    </lineage>
</organism>
<dbReference type="PANTHER" id="PTHR46237:SF1">
    <property type="entry name" value="CYTOCHROME B5 REDUCTASE 4"/>
    <property type="match status" value="1"/>
</dbReference>
<keyword evidence="2 6" id="KW-0349">Heme</keyword>
<dbReference type="InterPro" id="IPR001433">
    <property type="entry name" value="OxRdtase_FAD/NAD-bd"/>
</dbReference>
<dbReference type="Proteomes" id="UP000298663">
    <property type="component" value="Unassembled WGS sequence"/>
</dbReference>
<dbReference type="AlphaFoldDB" id="A0A4U5LTY4"/>
<evidence type="ECO:0000256" key="1">
    <source>
        <dbReference type="ARBA" id="ARBA00006105"/>
    </source>
</evidence>
<dbReference type="SUPFAM" id="SSF52343">
    <property type="entry name" value="Ferredoxin reductase-like, C-terminal NADP-linked domain"/>
    <property type="match status" value="1"/>
</dbReference>
<dbReference type="Pfam" id="PF00173">
    <property type="entry name" value="Cyt-b5"/>
    <property type="match status" value="1"/>
</dbReference>
<dbReference type="SMART" id="SM01117">
    <property type="entry name" value="Cyt-b5"/>
    <property type="match status" value="1"/>
</dbReference>